<reference evidence="10 11" key="1">
    <citation type="submission" date="2019-08" db="EMBL/GenBank/DDBJ databases">
        <title>Hyperibacter terrae gen. nov., sp. nov. and Hyperibacter viscosus sp. nov., two new members in the family Rhodospirillaceae isolated from the rhizosphere of Hypericum perforatum.</title>
        <authorList>
            <person name="Noviana Z."/>
        </authorList>
    </citation>
    <scope>NUCLEOTIDE SEQUENCE [LARGE SCALE GENOMIC DNA]</scope>
    <source>
        <strain evidence="10 11">R5913</strain>
    </source>
</reference>
<dbReference type="GO" id="GO:0005886">
    <property type="term" value="C:plasma membrane"/>
    <property type="evidence" value="ECO:0007669"/>
    <property type="project" value="UniProtKB-SubCell"/>
</dbReference>
<evidence type="ECO:0000259" key="9">
    <source>
        <dbReference type="PROSITE" id="PS50928"/>
    </source>
</evidence>
<dbReference type="OrthoDB" id="7834831at2"/>
<feature type="transmembrane region" description="Helical" evidence="7">
    <location>
        <begin position="283"/>
        <end position="303"/>
    </location>
</feature>
<evidence type="ECO:0000256" key="4">
    <source>
        <dbReference type="ARBA" id="ARBA00022692"/>
    </source>
</evidence>
<gene>
    <name evidence="10" type="ORF">FRZ44_29590</name>
</gene>
<dbReference type="KEGG" id="htq:FRZ44_29590"/>
<protein>
    <submittedName>
        <fullName evidence="10">Peptide ABC transporter permease</fullName>
    </submittedName>
</protein>
<feature type="transmembrane region" description="Helical" evidence="7">
    <location>
        <begin position="229"/>
        <end position="248"/>
    </location>
</feature>
<dbReference type="PANTHER" id="PTHR43163">
    <property type="entry name" value="DIPEPTIDE TRANSPORT SYSTEM PERMEASE PROTEIN DPPB-RELATED"/>
    <property type="match status" value="1"/>
</dbReference>
<dbReference type="Pfam" id="PF19300">
    <property type="entry name" value="BPD_transp_1_N"/>
    <property type="match status" value="1"/>
</dbReference>
<dbReference type="InterPro" id="IPR035906">
    <property type="entry name" value="MetI-like_sf"/>
</dbReference>
<name>A0A5J6MK72_9PROT</name>
<keyword evidence="2 7" id="KW-0813">Transport</keyword>
<dbReference type="CDD" id="cd06261">
    <property type="entry name" value="TM_PBP2"/>
    <property type="match status" value="1"/>
</dbReference>
<comment type="similarity">
    <text evidence="7">Belongs to the binding-protein-dependent transport system permease family.</text>
</comment>
<evidence type="ECO:0000313" key="11">
    <source>
        <dbReference type="Proteomes" id="UP000326202"/>
    </source>
</evidence>
<comment type="subcellular location">
    <subcellularLocation>
        <location evidence="1 7">Cell membrane</location>
        <topology evidence="1 7">Multi-pass membrane protein</topology>
    </subcellularLocation>
</comment>
<feature type="region of interest" description="Disordered" evidence="8">
    <location>
        <begin position="1"/>
        <end position="22"/>
    </location>
</feature>
<proteinExistence type="inferred from homology"/>
<dbReference type="PANTHER" id="PTHR43163:SF8">
    <property type="entry name" value="D,D-DIPEPTIDE TRANSPORT SYSTEM PERMEASE PROTEIN DDPB-RELATED"/>
    <property type="match status" value="1"/>
</dbReference>
<keyword evidence="3" id="KW-1003">Cell membrane</keyword>
<evidence type="ECO:0000256" key="2">
    <source>
        <dbReference type="ARBA" id="ARBA00022448"/>
    </source>
</evidence>
<evidence type="ECO:0000256" key="5">
    <source>
        <dbReference type="ARBA" id="ARBA00022989"/>
    </source>
</evidence>
<dbReference type="InterPro" id="IPR000515">
    <property type="entry name" value="MetI-like"/>
</dbReference>
<keyword evidence="5 7" id="KW-1133">Transmembrane helix</keyword>
<feature type="compositionally biased region" description="Polar residues" evidence="8">
    <location>
        <begin position="1"/>
        <end position="11"/>
    </location>
</feature>
<dbReference type="GO" id="GO:0071916">
    <property type="term" value="F:dipeptide transmembrane transporter activity"/>
    <property type="evidence" value="ECO:0007669"/>
    <property type="project" value="TreeGrafter"/>
</dbReference>
<feature type="transmembrane region" description="Helical" evidence="7">
    <location>
        <begin position="131"/>
        <end position="152"/>
    </location>
</feature>
<dbReference type="Proteomes" id="UP000326202">
    <property type="component" value="Chromosome"/>
</dbReference>
<keyword evidence="11" id="KW-1185">Reference proteome</keyword>
<keyword evidence="6 7" id="KW-0472">Membrane</keyword>
<dbReference type="Pfam" id="PF00528">
    <property type="entry name" value="BPD_transp_1"/>
    <property type="match status" value="1"/>
</dbReference>
<feature type="transmembrane region" description="Helical" evidence="7">
    <location>
        <begin position="31"/>
        <end position="56"/>
    </location>
</feature>
<dbReference type="EMBL" id="CP042906">
    <property type="protein sequence ID" value="QEX17657.1"/>
    <property type="molecule type" value="Genomic_DNA"/>
</dbReference>
<evidence type="ECO:0000256" key="1">
    <source>
        <dbReference type="ARBA" id="ARBA00004651"/>
    </source>
</evidence>
<dbReference type="RefSeq" id="WP_151177895.1">
    <property type="nucleotide sequence ID" value="NZ_CP042906.1"/>
</dbReference>
<keyword evidence="4 7" id="KW-0812">Transmembrane</keyword>
<dbReference type="InterPro" id="IPR045621">
    <property type="entry name" value="BPD_transp_1_N"/>
</dbReference>
<dbReference type="SUPFAM" id="SSF161098">
    <property type="entry name" value="MetI-like"/>
    <property type="match status" value="1"/>
</dbReference>
<evidence type="ECO:0000256" key="3">
    <source>
        <dbReference type="ARBA" id="ARBA00022475"/>
    </source>
</evidence>
<evidence type="ECO:0000256" key="6">
    <source>
        <dbReference type="ARBA" id="ARBA00023136"/>
    </source>
</evidence>
<dbReference type="PROSITE" id="PS50928">
    <property type="entry name" value="ABC_TM1"/>
    <property type="match status" value="1"/>
</dbReference>
<feature type="domain" description="ABC transmembrane type-1" evidence="9">
    <location>
        <begin position="125"/>
        <end position="356"/>
    </location>
</feature>
<sequence length="364" mass="39898">MSKPSAASATETDAIPPATSGASSHQRARRLLLAGWETLISVAATFFGLLFITFVIGRLMPADPLLAIVGERASEETYNRIREELGLNLPIWRQFLIYAWDVVRGDFGMSVLTARPVSEDLLRVFPATAELSIVGIFIGVVAGVPLGVWAAVYRNSFLDHVMRVLGLVGYSVPIFWLGIMGLLVFYLELQWVAGPGRLEVYLDGQVPTVTGMILVDSLIAGDWEVFNNALSHIILPASLLGYYSLAYISRMTRSLMLEQLNQDYLLTARIKGMRQSRLIWRHAFGNILVPLITVIALSFAGLLEGSVLTETVFAWPGIGRYITNALLNADMNAVLGGTIVVGTVFVGVNLLSDVLYRIVDPRAR</sequence>
<evidence type="ECO:0000256" key="7">
    <source>
        <dbReference type="RuleBase" id="RU363032"/>
    </source>
</evidence>
<accession>A0A5J6MK72</accession>
<feature type="transmembrane region" description="Helical" evidence="7">
    <location>
        <begin position="333"/>
        <end position="356"/>
    </location>
</feature>
<dbReference type="Gene3D" id="1.10.3720.10">
    <property type="entry name" value="MetI-like"/>
    <property type="match status" value="1"/>
</dbReference>
<evidence type="ECO:0000313" key="10">
    <source>
        <dbReference type="EMBL" id="QEX17657.1"/>
    </source>
</evidence>
<evidence type="ECO:0000256" key="8">
    <source>
        <dbReference type="SAM" id="MobiDB-lite"/>
    </source>
</evidence>
<feature type="transmembrane region" description="Helical" evidence="7">
    <location>
        <begin position="164"/>
        <end position="187"/>
    </location>
</feature>
<dbReference type="AlphaFoldDB" id="A0A5J6MK72"/>
<organism evidence="10 11">
    <name type="scientific">Hypericibacter terrae</name>
    <dbReference type="NCBI Taxonomy" id="2602015"/>
    <lineage>
        <taxon>Bacteria</taxon>
        <taxon>Pseudomonadati</taxon>
        <taxon>Pseudomonadota</taxon>
        <taxon>Alphaproteobacteria</taxon>
        <taxon>Rhodospirillales</taxon>
        <taxon>Dongiaceae</taxon>
        <taxon>Hypericibacter</taxon>
    </lineage>
</organism>